<comment type="caution">
    <text evidence="1">The sequence shown here is derived from an EMBL/GenBank/DDBJ whole genome shotgun (WGS) entry which is preliminary data.</text>
</comment>
<name>A0ACC0TR46_9AGAM</name>
<gene>
    <name evidence="1" type="ORF">F5148DRAFT_1154715</name>
</gene>
<accession>A0ACC0TR46</accession>
<evidence type="ECO:0000313" key="1">
    <source>
        <dbReference type="EMBL" id="KAI9435001.1"/>
    </source>
</evidence>
<sequence length="226" mass="24470">MGYYRVWVLRNVHTETPNSINHQLLLYLASIGPDQGGSVDQSLPGQLLRADGQMAYNIDKIFFWPLVRYAIILTWHEVAGASSAVCGTRCKCWRDCEDLQGLDIALDSKQQEVELIKCRMSVKSTAGTTPAPGKVNHIHRESTTLSPPSTSRPASRLSDTSKDVPKVVGKTSKPPSTSSVRINSTATTPPSTASNSKVPTPTTVKPARTIEGSTCPPLPAHAHRSL</sequence>
<evidence type="ECO:0000313" key="2">
    <source>
        <dbReference type="Proteomes" id="UP001207468"/>
    </source>
</evidence>
<dbReference type="Proteomes" id="UP001207468">
    <property type="component" value="Unassembled WGS sequence"/>
</dbReference>
<dbReference type="EMBL" id="JAGFNK010001094">
    <property type="protein sequence ID" value="KAI9435001.1"/>
    <property type="molecule type" value="Genomic_DNA"/>
</dbReference>
<organism evidence="1 2">
    <name type="scientific">Russula earlei</name>
    <dbReference type="NCBI Taxonomy" id="71964"/>
    <lineage>
        <taxon>Eukaryota</taxon>
        <taxon>Fungi</taxon>
        <taxon>Dikarya</taxon>
        <taxon>Basidiomycota</taxon>
        <taxon>Agaricomycotina</taxon>
        <taxon>Agaricomycetes</taxon>
        <taxon>Russulales</taxon>
        <taxon>Russulaceae</taxon>
        <taxon>Russula</taxon>
    </lineage>
</organism>
<keyword evidence="2" id="KW-1185">Reference proteome</keyword>
<reference evidence="1" key="1">
    <citation type="submission" date="2021-03" db="EMBL/GenBank/DDBJ databases">
        <title>Evolutionary priming and transition to the ectomycorrhizal habit in an iconic lineage of mushroom-forming fungi: is preadaptation a requirement?</title>
        <authorList>
            <consortium name="DOE Joint Genome Institute"/>
            <person name="Looney B.P."/>
            <person name="Miyauchi S."/>
            <person name="Morin E."/>
            <person name="Drula E."/>
            <person name="Courty P.E."/>
            <person name="Chicoki N."/>
            <person name="Fauchery L."/>
            <person name="Kohler A."/>
            <person name="Kuo A."/>
            <person name="LaButti K."/>
            <person name="Pangilinan J."/>
            <person name="Lipzen A."/>
            <person name="Riley R."/>
            <person name="Andreopoulos W."/>
            <person name="He G."/>
            <person name="Johnson J."/>
            <person name="Barry K.W."/>
            <person name="Grigoriev I.V."/>
            <person name="Nagy L."/>
            <person name="Hibbett D."/>
            <person name="Henrissat B."/>
            <person name="Matheny P.B."/>
            <person name="Labbe J."/>
            <person name="Martin A.F."/>
        </authorList>
    </citation>
    <scope>NUCLEOTIDE SEQUENCE</scope>
    <source>
        <strain evidence="1">BPL698</strain>
    </source>
</reference>
<proteinExistence type="predicted"/>
<protein>
    <submittedName>
        <fullName evidence="1">Uncharacterized protein</fullName>
    </submittedName>
</protein>